<dbReference type="InterPro" id="IPR022791">
    <property type="entry name" value="L-PG_synthase/AglD"/>
</dbReference>
<protein>
    <recommendedName>
        <fullName evidence="9">Integral membrane protein</fullName>
    </recommendedName>
</protein>
<dbReference type="GO" id="GO:0005886">
    <property type="term" value="C:plasma membrane"/>
    <property type="evidence" value="ECO:0007669"/>
    <property type="project" value="UniProtKB-SubCell"/>
</dbReference>
<dbReference type="RefSeq" id="WP_203739092.1">
    <property type="nucleotide sequence ID" value="NZ_BAAAUC010000023.1"/>
</dbReference>
<comment type="subcellular location">
    <subcellularLocation>
        <location evidence="1">Cell membrane</location>
        <topology evidence="1">Multi-pass membrane protein</topology>
    </subcellularLocation>
</comment>
<dbReference type="NCBIfam" id="TIGR00374">
    <property type="entry name" value="flippase-like domain"/>
    <property type="match status" value="1"/>
</dbReference>
<keyword evidence="4 6" id="KW-1133">Transmembrane helix</keyword>
<feature type="transmembrane region" description="Helical" evidence="6">
    <location>
        <begin position="290"/>
        <end position="314"/>
    </location>
</feature>
<evidence type="ECO:0000256" key="3">
    <source>
        <dbReference type="ARBA" id="ARBA00022692"/>
    </source>
</evidence>
<feature type="transmembrane region" description="Helical" evidence="6">
    <location>
        <begin position="57"/>
        <end position="74"/>
    </location>
</feature>
<keyword evidence="5 6" id="KW-0472">Membrane</keyword>
<evidence type="ECO:0000313" key="7">
    <source>
        <dbReference type="EMBL" id="GID63643.1"/>
    </source>
</evidence>
<evidence type="ECO:0000313" key="8">
    <source>
        <dbReference type="Proteomes" id="UP000619479"/>
    </source>
</evidence>
<feature type="transmembrane region" description="Helical" evidence="6">
    <location>
        <begin position="20"/>
        <end position="37"/>
    </location>
</feature>
<evidence type="ECO:0000256" key="6">
    <source>
        <dbReference type="SAM" id="Phobius"/>
    </source>
</evidence>
<keyword evidence="3 6" id="KW-0812">Transmembrane</keyword>
<sequence length="323" mass="34003">MTLTVEPLASQQVRAPRRRWLGYLPFVLVAVVAVVTLRGRLPAPGEFLGALRAADWRWAALALGAGVLSQLAYAEQQRRLLAAFGVRVPPRRAVAMTYVRSALSMALPAGAAASAAYAFQVYRRHGATPAVSATVTLLSMAVTVLSLTLLSAVTWSFSATAAAVLAVSLFGIYKAVRGPVPARLAPLPSPRRSIGAPVARALRDARSVPVRTWLTVTVAGVANWLLDMGCLLFVADALHAELGWSRLALIYLAVQVVRQIPLTPGGIGLIETSMLAGLVAAGVPQATAAAIVLIYRLISFWLILPAGLAAHLTLRGGSSEPRG</sequence>
<proteinExistence type="predicted"/>
<evidence type="ECO:0008006" key="9">
    <source>
        <dbReference type="Google" id="ProtNLM"/>
    </source>
</evidence>
<evidence type="ECO:0000256" key="2">
    <source>
        <dbReference type="ARBA" id="ARBA00022475"/>
    </source>
</evidence>
<keyword evidence="2" id="KW-1003">Cell membrane</keyword>
<dbReference type="PANTHER" id="PTHR39087">
    <property type="entry name" value="UPF0104 MEMBRANE PROTEIN MJ1595"/>
    <property type="match status" value="1"/>
</dbReference>
<gene>
    <name evidence="7" type="ORF">Acy02nite_15240</name>
</gene>
<keyword evidence="8" id="KW-1185">Reference proteome</keyword>
<evidence type="ECO:0000256" key="1">
    <source>
        <dbReference type="ARBA" id="ARBA00004651"/>
    </source>
</evidence>
<dbReference type="EMBL" id="BOMH01000012">
    <property type="protein sequence ID" value="GID63643.1"/>
    <property type="molecule type" value="Genomic_DNA"/>
</dbReference>
<feature type="transmembrane region" description="Helical" evidence="6">
    <location>
        <begin position="131"/>
        <end position="150"/>
    </location>
</feature>
<organism evidence="7 8">
    <name type="scientific">Actinoplanes cyaneus</name>
    <dbReference type="NCBI Taxonomy" id="52696"/>
    <lineage>
        <taxon>Bacteria</taxon>
        <taxon>Bacillati</taxon>
        <taxon>Actinomycetota</taxon>
        <taxon>Actinomycetes</taxon>
        <taxon>Micromonosporales</taxon>
        <taxon>Micromonosporaceae</taxon>
        <taxon>Actinoplanes</taxon>
    </lineage>
</organism>
<reference evidence="7" key="1">
    <citation type="submission" date="2021-01" db="EMBL/GenBank/DDBJ databases">
        <title>Whole genome shotgun sequence of Actinoplanes cyaneus NBRC 14990.</title>
        <authorList>
            <person name="Komaki H."/>
            <person name="Tamura T."/>
        </authorList>
    </citation>
    <scope>NUCLEOTIDE SEQUENCE</scope>
    <source>
        <strain evidence="7">NBRC 14990</strain>
    </source>
</reference>
<name>A0A919IHN9_9ACTN</name>
<dbReference type="Proteomes" id="UP000619479">
    <property type="component" value="Unassembled WGS sequence"/>
</dbReference>
<feature type="transmembrane region" description="Helical" evidence="6">
    <location>
        <begin position="157"/>
        <end position="176"/>
    </location>
</feature>
<feature type="transmembrane region" description="Helical" evidence="6">
    <location>
        <begin position="213"/>
        <end position="235"/>
    </location>
</feature>
<dbReference type="PANTHER" id="PTHR39087:SF2">
    <property type="entry name" value="UPF0104 MEMBRANE PROTEIN MJ1595"/>
    <property type="match status" value="1"/>
</dbReference>
<evidence type="ECO:0000256" key="5">
    <source>
        <dbReference type="ARBA" id="ARBA00023136"/>
    </source>
</evidence>
<dbReference type="Pfam" id="PF03706">
    <property type="entry name" value="LPG_synthase_TM"/>
    <property type="match status" value="1"/>
</dbReference>
<dbReference type="AlphaFoldDB" id="A0A919IHN9"/>
<evidence type="ECO:0000256" key="4">
    <source>
        <dbReference type="ARBA" id="ARBA00022989"/>
    </source>
</evidence>
<accession>A0A919IHN9</accession>
<comment type="caution">
    <text evidence="7">The sequence shown here is derived from an EMBL/GenBank/DDBJ whole genome shotgun (WGS) entry which is preliminary data.</text>
</comment>